<evidence type="ECO:0000256" key="1">
    <source>
        <dbReference type="SAM" id="Phobius"/>
    </source>
</evidence>
<reference evidence="2 3" key="1">
    <citation type="submission" date="2017-10" db="EMBL/GenBank/DDBJ databases">
        <title>Bacillus sp. nov., a halophilic bacterium isolated from a Keqin Lake.</title>
        <authorList>
            <person name="Wang H."/>
        </authorList>
    </citation>
    <scope>NUCLEOTIDE SEQUENCE [LARGE SCALE GENOMIC DNA]</scope>
    <source>
        <strain evidence="2 3">KQ-12</strain>
    </source>
</reference>
<dbReference type="Proteomes" id="UP000248214">
    <property type="component" value="Unassembled WGS sequence"/>
</dbReference>
<protein>
    <recommendedName>
        <fullName evidence="4">Bacterial Pleckstrin homology domain-containing protein</fullName>
    </recommendedName>
</protein>
<feature type="transmembrane region" description="Helical" evidence="1">
    <location>
        <begin position="135"/>
        <end position="157"/>
    </location>
</feature>
<dbReference type="Pfam" id="PF12650">
    <property type="entry name" value="DUF3784"/>
    <property type="match status" value="1"/>
</dbReference>
<organism evidence="2 3">
    <name type="scientific">Salipaludibacillus keqinensis</name>
    <dbReference type="NCBI Taxonomy" id="2045207"/>
    <lineage>
        <taxon>Bacteria</taxon>
        <taxon>Bacillati</taxon>
        <taxon>Bacillota</taxon>
        <taxon>Bacilli</taxon>
        <taxon>Bacillales</taxon>
        <taxon>Bacillaceae</taxon>
    </lineage>
</organism>
<feature type="transmembrane region" description="Helical" evidence="1">
    <location>
        <begin position="81"/>
        <end position="100"/>
    </location>
</feature>
<evidence type="ECO:0000313" key="3">
    <source>
        <dbReference type="Proteomes" id="UP000248214"/>
    </source>
</evidence>
<name>A0A323T803_9BACI</name>
<evidence type="ECO:0000313" key="2">
    <source>
        <dbReference type="EMBL" id="PYZ92012.1"/>
    </source>
</evidence>
<dbReference type="AlphaFoldDB" id="A0A323T803"/>
<feature type="transmembrane region" description="Helical" evidence="1">
    <location>
        <begin position="25"/>
        <end position="47"/>
    </location>
</feature>
<keyword evidence="1" id="KW-1133">Transmembrane helix</keyword>
<gene>
    <name evidence="2" type="ORF">CR194_17605</name>
</gene>
<proteinExistence type="predicted"/>
<dbReference type="EMBL" id="PDOD01000005">
    <property type="protein sequence ID" value="PYZ92012.1"/>
    <property type="molecule type" value="Genomic_DNA"/>
</dbReference>
<dbReference type="InterPro" id="IPR017259">
    <property type="entry name" value="UCP037672"/>
</dbReference>
<accession>A0A323T803</accession>
<keyword evidence="3" id="KW-1185">Reference proteome</keyword>
<sequence length="266" mass="30860">MREYGYIIKVELVEKILVVGRWMKMIFLMIIQLFMMGLFFLFGFLILNKKMYGLISGFSNKSEEEQSELISNGFPQTIAKGFINTGWILVIGLILVGFGVPYVIEISWFVMIVYLFGYLLYANKLDLKRVRKRNAFFLSGTLVFTSIILVIVFYAGLSSNTIIFTETEVMIDGSYGVEWDLEEVTSTTLMDDLPNIQMKMNGFSFYDRAKGRFRLDGLGNGLLFVYLDQTPFLLIEQEDDFIIINSKNPQETEEWYEELQVKLHEK</sequence>
<comment type="caution">
    <text evidence="2">The sequence shown here is derived from an EMBL/GenBank/DDBJ whole genome shotgun (WGS) entry which is preliminary data.</text>
</comment>
<evidence type="ECO:0008006" key="4">
    <source>
        <dbReference type="Google" id="ProtNLM"/>
    </source>
</evidence>
<keyword evidence="1" id="KW-0472">Membrane</keyword>
<keyword evidence="1" id="KW-0812">Transmembrane</keyword>